<gene>
    <name evidence="1" type="ORF">EHP00_1193</name>
</gene>
<keyword evidence="2" id="KW-1185">Reference proteome</keyword>
<accession>A0A1W0E8C5</accession>
<dbReference type="VEuPathDB" id="MicrosporidiaDB:EHP00_1193"/>
<dbReference type="AlphaFoldDB" id="A0A1W0E8C5"/>
<dbReference type="EMBL" id="MNPJ01000009">
    <property type="protein sequence ID" value="OQS55462.1"/>
    <property type="molecule type" value="Genomic_DNA"/>
</dbReference>
<proteinExistence type="predicted"/>
<evidence type="ECO:0000313" key="1">
    <source>
        <dbReference type="EMBL" id="OQS55462.1"/>
    </source>
</evidence>
<sequence>MNFINLLFKIFINNLFFKIFTNNLLLNTNFINSTFTNIHLTNYEEANNLLTSYKYKINNVLKDIEDSYFLLDIFNNILLKNSNNTFYKLEENITSIITDINEKIKIEEHNQMEIASVLYSNNINNIYSNIYYSSKEEKEKVKKVLSLLELESFIFINALNKLKEKTYEVFKDILKN</sequence>
<evidence type="ECO:0000313" key="2">
    <source>
        <dbReference type="Proteomes" id="UP000192758"/>
    </source>
</evidence>
<dbReference type="Proteomes" id="UP000192758">
    <property type="component" value="Unassembled WGS sequence"/>
</dbReference>
<comment type="caution">
    <text evidence="1">The sequence shown here is derived from an EMBL/GenBank/DDBJ whole genome shotgun (WGS) entry which is preliminary data.</text>
</comment>
<name>A0A1W0E8C5_9MICR</name>
<organism evidence="1 2">
    <name type="scientific">Ecytonucleospora hepatopenaei</name>
    <dbReference type="NCBI Taxonomy" id="646526"/>
    <lineage>
        <taxon>Eukaryota</taxon>
        <taxon>Fungi</taxon>
        <taxon>Fungi incertae sedis</taxon>
        <taxon>Microsporidia</taxon>
        <taxon>Enterocytozoonidae</taxon>
        <taxon>Ecytonucleospora</taxon>
    </lineage>
</organism>
<reference evidence="1 2" key="1">
    <citation type="journal article" date="2017" name="Environ. Microbiol.">
        <title>Decay of the glycolytic pathway and adaptation to intranuclear parasitism within Enterocytozoonidae microsporidia.</title>
        <authorList>
            <person name="Wiredu Boakye D."/>
            <person name="Jaroenlak P."/>
            <person name="Prachumwat A."/>
            <person name="Williams T.A."/>
            <person name="Bateman K.S."/>
            <person name="Itsathitphaisarn O."/>
            <person name="Sritunyalucksana K."/>
            <person name="Paszkiewicz K.H."/>
            <person name="Moore K.A."/>
            <person name="Stentiford G.D."/>
            <person name="Williams B.A."/>
        </authorList>
    </citation>
    <scope>NUCLEOTIDE SEQUENCE [LARGE SCALE GENOMIC DNA]</scope>
    <source>
        <strain evidence="1 2">TH1</strain>
    </source>
</reference>
<protein>
    <submittedName>
        <fullName evidence="1">Uncharacterized protein</fullName>
    </submittedName>
</protein>